<proteinExistence type="predicted"/>
<evidence type="ECO:0000256" key="1">
    <source>
        <dbReference type="ARBA" id="ARBA00023015"/>
    </source>
</evidence>
<reference evidence="6" key="1">
    <citation type="submission" date="2017-11" db="EMBL/GenBank/DDBJ databases">
        <authorList>
            <person name="Kuznetsova I."/>
            <person name="Sazanova A."/>
            <person name="Chirak E."/>
            <person name="Safronova V."/>
            <person name="Willems A."/>
        </authorList>
    </citation>
    <scope>NUCLEOTIDE SEQUENCE [LARGE SCALE GENOMIC DNA]</scope>
    <source>
        <strain evidence="6">STM 196</strain>
    </source>
</reference>
<dbReference type="InterPro" id="IPR011711">
    <property type="entry name" value="GntR_C"/>
</dbReference>
<feature type="domain" description="HTH gntR-type" evidence="4">
    <location>
        <begin position="22"/>
        <end position="90"/>
    </location>
</feature>
<dbReference type="SMART" id="SM00895">
    <property type="entry name" value="FCD"/>
    <property type="match status" value="1"/>
</dbReference>
<dbReference type="SMART" id="SM00345">
    <property type="entry name" value="HTH_GNTR"/>
    <property type="match status" value="1"/>
</dbReference>
<dbReference type="CDD" id="cd07377">
    <property type="entry name" value="WHTH_GntR"/>
    <property type="match status" value="1"/>
</dbReference>
<keyword evidence="2" id="KW-0238">DNA-binding</keyword>
<evidence type="ECO:0000256" key="3">
    <source>
        <dbReference type="ARBA" id="ARBA00023163"/>
    </source>
</evidence>
<dbReference type="Gene3D" id="1.10.10.10">
    <property type="entry name" value="Winged helix-like DNA-binding domain superfamily/Winged helix DNA-binding domain"/>
    <property type="match status" value="1"/>
</dbReference>
<dbReference type="GO" id="GO:0003700">
    <property type="term" value="F:DNA-binding transcription factor activity"/>
    <property type="evidence" value="ECO:0007669"/>
    <property type="project" value="InterPro"/>
</dbReference>
<evidence type="ECO:0000313" key="5">
    <source>
        <dbReference type="EMBL" id="PSH62328.1"/>
    </source>
</evidence>
<dbReference type="OrthoDB" id="284307at2"/>
<dbReference type="InterPro" id="IPR000524">
    <property type="entry name" value="Tscrpt_reg_HTH_GntR"/>
</dbReference>
<dbReference type="SUPFAM" id="SSF48008">
    <property type="entry name" value="GntR ligand-binding domain-like"/>
    <property type="match status" value="1"/>
</dbReference>
<dbReference type="PANTHER" id="PTHR43537">
    <property type="entry name" value="TRANSCRIPTIONAL REGULATOR, GNTR FAMILY"/>
    <property type="match status" value="1"/>
</dbReference>
<dbReference type="InterPro" id="IPR036388">
    <property type="entry name" value="WH-like_DNA-bd_sf"/>
</dbReference>
<keyword evidence="6" id="KW-1185">Reference proteome</keyword>
<dbReference type="GO" id="GO:0003677">
    <property type="term" value="F:DNA binding"/>
    <property type="evidence" value="ECO:0007669"/>
    <property type="project" value="UniProtKB-KW"/>
</dbReference>
<dbReference type="Gene3D" id="1.20.120.530">
    <property type="entry name" value="GntR ligand-binding domain-like"/>
    <property type="match status" value="1"/>
</dbReference>
<dbReference type="PROSITE" id="PS50949">
    <property type="entry name" value="HTH_GNTR"/>
    <property type="match status" value="1"/>
</dbReference>
<dbReference type="EMBL" id="PGGO01000030">
    <property type="protein sequence ID" value="PSH62328.1"/>
    <property type="molecule type" value="Genomic_DNA"/>
</dbReference>
<dbReference type="Pfam" id="PF00392">
    <property type="entry name" value="GntR"/>
    <property type="match status" value="1"/>
</dbReference>
<protein>
    <submittedName>
        <fullName evidence="5">GntR family transcriptional regulator</fullName>
    </submittedName>
</protein>
<dbReference type="PRINTS" id="PR00035">
    <property type="entry name" value="HTHGNTR"/>
</dbReference>
<comment type="caution">
    <text evidence="5">The sequence shown here is derived from an EMBL/GenBank/DDBJ whole genome shotgun (WGS) entry which is preliminary data.</text>
</comment>
<dbReference type="PANTHER" id="PTHR43537:SF5">
    <property type="entry name" value="UXU OPERON TRANSCRIPTIONAL REGULATOR"/>
    <property type="match status" value="1"/>
</dbReference>
<evidence type="ECO:0000256" key="2">
    <source>
        <dbReference type="ARBA" id="ARBA00023125"/>
    </source>
</evidence>
<evidence type="ECO:0000259" key="4">
    <source>
        <dbReference type="PROSITE" id="PS50949"/>
    </source>
</evidence>
<gene>
    <name evidence="5" type="ORF">CU102_25625</name>
</gene>
<dbReference type="SUPFAM" id="SSF46785">
    <property type="entry name" value="Winged helix' DNA-binding domain"/>
    <property type="match status" value="1"/>
</dbReference>
<evidence type="ECO:0000313" key="6">
    <source>
        <dbReference type="Proteomes" id="UP000241444"/>
    </source>
</evidence>
<dbReference type="InterPro" id="IPR008920">
    <property type="entry name" value="TF_FadR/GntR_C"/>
</dbReference>
<sequence length="273" mass="30555">MRTFHQIDHHSRVSVSPRSNTVANSGYALERLRILLAAVPSGGELRLPPERELAEEIGVGRRALRRALEVLENEGLIWRRQGKGTFGGPQQVSSTLRVNNLAEFTNPLEVIEVRIEIEPVLARLAATKASPVLIQQLERLAVKAKESTDTDSWELWDGAFHRKIAEAAGNQLFILFIGMIEQIRQNESWRHFRERTRSVGRTALSIQQHDAVIEAIRRFHPAEAEAAMREHLISLRAALIEAMQAADIPAVGEATSAKTQIQEQQSLTTEGMK</sequence>
<keyword evidence="3" id="KW-0804">Transcription</keyword>
<dbReference type="AlphaFoldDB" id="A0A2P7B7B1"/>
<accession>A0A2P7B7B1</accession>
<keyword evidence="1" id="KW-0805">Transcription regulation</keyword>
<dbReference type="Pfam" id="PF07729">
    <property type="entry name" value="FCD"/>
    <property type="match status" value="1"/>
</dbReference>
<dbReference type="InterPro" id="IPR036390">
    <property type="entry name" value="WH_DNA-bd_sf"/>
</dbReference>
<organism evidence="5 6">
    <name type="scientific">Phyllobacterium brassicacearum</name>
    <dbReference type="NCBI Taxonomy" id="314235"/>
    <lineage>
        <taxon>Bacteria</taxon>
        <taxon>Pseudomonadati</taxon>
        <taxon>Pseudomonadota</taxon>
        <taxon>Alphaproteobacteria</taxon>
        <taxon>Hyphomicrobiales</taxon>
        <taxon>Phyllobacteriaceae</taxon>
        <taxon>Phyllobacterium</taxon>
    </lineage>
</organism>
<name>A0A2P7B7B1_9HYPH</name>
<dbReference type="Proteomes" id="UP000241444">
    <property type="component" value="Unassembled WGS sequence"/>
</dbReference>